<feature type="coiled-coil region" evidence="1">
    <location>
        <begin position="10"/>
        <end position="37"/>
    </location>
</feature>
<keyword evidence="1" id="KW-0175">Coiled coil</keyword>
<dbReference type="Proteomes" id="UP000008037">
    <property type="component" value="Chromosome"/>
</dbReference>
<reference evidence="2 3" key="1">
    <citation type="journal article" date="2012" name="Environ. Microbiol.">
        <title>The genome of the ammonia-oxidizing Candidatus Nitrososphaera gargensis: insights into metabolic versatility and environmental adaptations.</title>
        <authorList>
            <person name="Spang A."/>
            <person name="Poehlein A."/>
            <person name="Offre P."/>
            <person name="Zumbragel S."/>
            <person name="Haider S."/>
            <person name="Rychlik N."/>
            <person name="Nowka B."/>
            <person name="Schmeisser C."/>
            <person name="Lebedeva E.V."/>
            <person name="Rattei T."/>
            <person name="Bohm C."/>
            <person name="Schmid M."/>
            <person name="Galushko A."/>
            <person name="Hatzenpichler R."/>
            <person name="Weinmaier T."/>
            <person name="Daniel R."/>
            <person name="Schleper C."/>
            <person name="Spieck E."/>
            <person name="Streit W."/>
            <person name="Wagner M."/>
        </authorList>
    </citation>
    <scope>NUCLEOTIDE SEQUENCE [LARGE SCALE GENOMIC DNA]</scope>
    <source>
        <strain evidence="3">Ga9.2</strain>
    </source>
</reference>
<evidence type="ECO:0000313" key="2">
    <source>
        <dbReference type="EMBL" id="AFU59707.1"/>
    </source>
</evidence>
<name>K0ILV6_NITGG</name>
<protein>
    <submittedName>
        <fullName evidence="2">Uncharacterized protein</fullName>
    </submittedName>
</protein>
<dbReference type="AlphaFoldDB" id="K0ILV6"/>
<dbReference type="EMBL" id="CP002408">
    <property type="protein sequence ID" value="AFU59707.1"/>
    <property type="molecule type" value="Genomic_DNA"/>
</dbReference>
<organism evidence="2 3">
    <name type="scientific">Nitrososphaera gargensis (strain Ga9.2)</name>
    <dbReference type="NCBI Taxonomy" id="1237085"/>
    <lineage>
        <taxon>Archaea</taxon>
        <taxon>Nitrososphaerota</taxon>
        <taxon>Nitrososphaeria</taxon>
        <taxon>Nitrososphaerales</taxon>
        <taxon>Nitrososphaeraceae</taxon>
        <taxon>Nitrososphaera</taxon>
    </lineage>
</organism>
<dbReference type="HOGENOM" id="CLU_1773259_0_0_2"/>
<accession>K0ILV6</accession>
<dbReference type="BioCyc" id="CNIT1237085:G1324-2786-MONOMER"/>
<dbReference type="KEGG" id="nga:Ngar_c27860"/>
<dbReference type="RefSeq" id="WP_015020242.1">
    <property type="nucleotide sequence ID" value="NC_018719.1"/>
</dbReference>
<dbReference type="InParanoid" id="K0ILV6"/>
<evidence type="ECO:0000313" key="3">
    <source>
        <dbReference type="Proteomes" id="UP000008037"/>
    </source>
</evidence>
<gene>
    <name evidence="2" type="ordered locus">Ngar_c27860</name>
</gene>
<sequence length="146" mass="16990">MEGPSDNERINKALRYIERKRKAIQELRNLISSSKDKNKDNIPVEVKQKVDEIFGCLSAVELLVGGKMGRKIHQETERLVEQWMWLQKAVLVFHLGLDRLQLTEMWLTNLSTLRIGFDKKGRNWTVNWKVNPFTNQYEGSFSTGPS</sequence>
<keyword evidence="3" id="KW-1185">Reference proteome</keyword>
<dbReference type="GeneID" id="13794805"/>
<evidence type="ECO:0000256" key="1">
    <source>
        <dbReference type="SAM" id="Coils"/>
    </source>
</evidence>
<proteinExistence type="predicted"/>